<sequence length="134" mass="15132">MQRYSISFDDELAGWVESRAAERGVSKAKVIRDAVATARESDTDLVQTGDVLRRLEDLEQRVDALEQTREEAVGDELAETFADHRDLDVSIEDETPNTEPDEFLAEIKAYLADQRPRTETGQTAMLTAFERLRG</sequence>
<reference evidence="2 3" key="1">
    <citation type="journal article" date="2019" name="Int. J. Syst. Evol. Microbiol.">
        <title>The Global Catalogue of Microorganisms (GCM) 10K type strain sequencing project: providing services to taxonomists for standard genome sequencing and annotation.</title>
        <authorList>
            <consortium name="The Broad Institute Genomics Platform"/>
            <consortium name="The Broad Institute Genome Sequencing Center for Infectious Disease"/>
            <person name="Wu L."/>
            <person name="Ma J."/>
        </authorList>
    </citation>
    <scope>NUCLEOTIDE SEQUENCE [LARGE SCALE GENOMIC DNA]</scope>
    <source>
        <strain evidence="2 3">JCM 30072</strain>
    </source>
</reference>
<organism evidence="2 3">
    <name type="scientific">Halovenus salina</name>
    <dbReference type="NCBI Taxonomy" id="1510225"/>
    <lineage>
        <taxon>Archaea</taxon>
        <taxon>Methanobacteriati</taxon>
        <taxon>Methanobacteriota</taxon>
        <taxon>Stenosarchaea group</taxon>
        <taxon>Halobacteria</taxon>
        <taxon>Halobacteriales</taxon>
        <taxon>Haloarculaceae</taxon>
        <taxon>Halovenus</taxon>
    </lineage>
</organism>
<feature type="coiled-coil region" evidence="1">
    <location>
        <begin position="48"/>
        <end position="75"/>
    </location>
</feature>
<comment type="caution">
    <text evidence="2">The sequence shown here is derived from an EMBL/GenBank/DDBJ whole genome shotgun (WGS) entry which is preliminary data.</text>
</comment>
<accession>A0ABD5W584</accession>
<name>A0ABD5W584_9EURY</name>
<keyword evidence="3" id="KW-1185">Reference proteome</keyword>
<evidence type="ECO:0000313" key="2">
    <source>
        <dbReference type="EMBL" id="MFC7059894.1"/>
    </source>
</evidence>
<dbReference type="CDD" id="cd21631">
    <property type="entry name" value="RHH_CopG_NikR-like"/>
    <property type="match status" value="1"/>
</dbReference>
<dbReference type="RefSeq" id="WP_382187266.1">
    <property type="nucleotide sequence ID" value="NZ_JBHSZI010000004.1"/>
</dbReference>
<protein>
    <recommendedName>
        <fullName evidence="4">Ribbon-helix-helix protein, copG family</fullName>
    </recommendedName>
</protein>
<evidence type="ECO:0000313" key="3">
    <source>
        <dbReference type="Proteomes" id="UP001596445"/>
    </source>
</evidence>
<gene>
    <name evidence="2" type="ORF">ACFQQG_18905</name>
</gene>
<dbReference type="Proteomes" id="UP001596445">
    <property type="component" value="Unassembled WGS sequence"/>
</dbReference>
<dbReference type="EMBL" id="JBHSZI010000004">
    <property type="protein sequence ID" value="MFC7059894.1"/>
    <property type="molecule type" value="Genomic_DNA"/>
</dbReference>
<keyword evidence="1" id="KW-0175">Coiled coil</keyword>
<dbReference type="AlphaFoldDB" id="A0ABD5W584"/>
<evidence type="ECO:0008006" key="4">
    <source>
        <dbReference type="Google" id="ProtNLM"/>
    </source>
</evidence>
<evidence type="ECO:0000256" key="1">
    <source>
        <dbReference type="SAM" id="Coils"/>
    </source>
</evidence>
<proteinExistence type="predicted"/>